<sequence length="267" mass="31245">MHVELVDGEKKAVLMSGMVDDGAMIVGLSKEVYEKIKDEIGGWGESKRWMRMADGALVPGVANWQGTVRVKGLEVEAMLEVFNSGGQWDFLFGKPLLEKFEAVHDYGRDTVVVKKGKEMRKIFNEGLGKKVKVPKFAKPMIASVEKVESKVEDARPRQIEKACNQGGVTVNTEAPRDREVSVELPYEGEEIPTHEYSQTDSEEIGWEEVEKEYREWRRGETAERQERILERKKWIEEWEEKERKRDRRMYWKQWRGKAGRRHWQWRS</sequence>
<organism evidence="1 2">
    <name type="scientific">Marasmius tenuissimus</name>
    <dbReference type="NCBI Taxonomy" id="585030"/>
    <lineage>
        <taxon>Eukaryota</taxon>
        <taxon>Fungi</taxon>
        <taxon>Dikarya</taxon>
        <taxon>Basidiomycota</taxon>
        <taxon>Agaricomycotina</taxon>
        <taxon>Agaricomycetes</taxon>
        <taxon>Agaricomycetidae</taxon>
        <taxon>Agaricales</taxon>
        <taxon>Marasmiineae</taxon>
        <taxon>Marasmiaceae</taxon>
        <taxon>Marasmius</taxon>
    </lineage>
</organism>
<keyword evidence="2" id="KW-1185">Reference proteome</keyword>
<reference evidence="1 2" key="1">
    <citation type="submission" date="2024-05" db="EMBL/GenBank/DDBJ databases">
        <title>A draft genome resource for the thread blight pathogen Marasmius tenuissimus strain MS-2.</title>
        <authorList>
            <person name="Yulfo-Soto G.E."/>
            <person name="Baruah I.K."/>
            <person name="Amoako-Attah I."/>
            <person name="Bukari Y."/>
            <person name="Meinhardt L.W."/>
            <person name="Bailey B.A."/>
            <person name="Cohen S.P."/>
        </authorList>
    </citation>
    <scope>NUCLEOTIDE SEQUENCE [LARGE SCALE GENOMIC DNA]</scope>
    <source>
        <strain evidence="1 2">MS-2</strain>
    </source>
</reference>
<name>A0ABR3A0U7_9AGAR</name>
<proteinExistence type="predicted"/>
<dbReference type="Proteomes" id="UP001437256">
    <property type="component" value="Unassembled WGS sequence"/>
</dbReference>
<dbReference type="EMBL" id="JBBXMP010000027">
    <property type="protein sequence ID" value="KAL0067258.1"/>
    <property type="molecule type" value="Genomic_DNA"/>
</dbReference>
<comment type="caution">
    <text evidence="1">The sequence shown here is derived from an EMBL/GenBank/DDBJ whole genome shotgun (WGS) entry which is preliminary data.</text>
</comment>
<accession>A0ABR3A0U7</accession>
<protein>
    <submittedName>
        <fullName evidence="1">Uncharacterized protein</fullName>
    </submittedName>
</protein>
<gene>
    <name evidence="1" type="ORF">AAF712_005654</name>
</gene>
<evidence type="ECO:0000313" key="2">
    <source>
        <dbReference type="Proteomes" id="UP001437256"/>
    </source>
</evidence>
<evidence type="ECO:0000313" key="1">
    <source>
        <dbReference type="EMBL" id="KAL0067258.1"/>
    </source>
</evidence>